<dbReference type="AlphaFoldDB" id="A0A0V0IR64"/>
<accession>A0A0V0IR64</accession>
<reference evidence="2" key="1">
    <citation type="submission" date="2015-12" db="EMBL/GenBank/DDBJ databases">
        <title>Gene expression during late stages of embryo sac development: a critical building block for successful pollen-pistil interactions.</title>
        <authorList>
            <person name="Liu Y."/>
            <person name="Joly V."/>
            <person name="Sabar M."/>
            <person name="Matton D.P."/>
        </authorList>
    </citation>
    <scope>NUCLEOTIDE SEQUENCE</scope>
</reference>
<proteinExistence type="predicted"/>
<feature type="chain" id="PRO_5006866493" evidence="1">
    <location>
        <begin position="19"/>
        <end position="127"/>
    </location>
</feature>
<sequence length="127" mass="14997">MRIYLLFVLFMVLQGLDSRTNPFQEREDDNNMDSIDRIKALEELDGHKIKKYNVWKVHLSEEKEKRGHLCKWSSHNFKNSQKKTTKQGTYLIKGKIVKEVSSYFIFKNSQTKSTKQGPYLIKGKIVK</sequence>
<feature type="signal peptide" evidence="1">
    <location>
        <begin position="1"/>
        <end position="18"/>
    </location>
</feature>
<dbReference type="EMBL" id="GEDG01003960">
    <property type="protein sequence ID" value="JAP34454.1"/>
    <property type="molecule type" value="Transcribed_RNA"/>
</dbReference>
<organism evidence="2">
    <name type="scientific">Solanum chacoense</name>
    <name type="common">Chaco potato</name>
    <dbReference type="NCBI Taxonomy" id="4108"/>
    <lineage>
        <taxon>Eukaryota</taxon>
        <taxon>Viridiplantae</taxon>
        <taxon>Streptophyta</taxon>
        <taxon>Embryophyta</taxon>
        <taxon>Tracheophyta</taxon>
        <taxon>Spermatophyta</taxon>
        <taxon>Magnoliopsida</taxon>
        <taxon>eudicotyledons</taxon>
        <taxon>Gunneridae</taxon>
        <taxon>Pentapetalae</taxon>
        <taxon>asterids</taxon>
        <taxon>lamiids</taxon>
        <taxon>Solanales</taxon>
        <taxon>Solanaceae</taxon>
        <taxon>Solanoideae</taxon>
        <taxon>Solaneae</taxon>
        <taxon>Solanum</taxon>
    </lineage>
</organism>
<protein>
    <submittedName>
        <fullName evidence="2">Putative ovule protein</fullName>
    </submittedName>
</protein>
<name>A0A0V0IR64_SOLCH</name>
<evidence type="ECO:0000313" key="2">
    <source>
        <dbReference type="EMBL" id="JAP34454.1"/>
    </source>
</evidence>
<keyword evidence="1" id="KW-0732">Signal</keyword>
<evidence type="ECO:0000256" key="1">
    <source>
        <dbReference type="SAM" id="SignalP"/>
    </source>
</evidence>